<feature type="compositionally biased region" description="Basic and acidic residues" evidence="1">
    <location>
        <begin position="1"/>
        <end position="10"/>
    </location>
</feature>
<evidence type="ECO:0008006" key="4">
    <source>
        <dbReference type="Google" id="ProtNLM"/>
    </source>
</evidence>
<dbReference type="Pfam" id="PF11843">
    <property type="entry name" value="DUF3363"/>
    <property type="match status" value="1"/>
</dbReference>
<protein>
    <recommendedName>
        <fullName evidence="4">Type IV secretory pathway VirD2 relaxase</fullName>
    </recommendedName>
</protein>
<keyword evidence="3" id="KW-1185">Reference proteome</keyword>
<gene>
    <name evidence="2" type="ORF">B0E33_18995</name>
</gene>
<evidence type="ECO:0000313" key="3">
    <source>
        <dbReference type="Proteomes" id="UP000188174"/>
    </source>
</evidence>
<proteinExistence type="predicted"/>
<dbReference type="Proteomes" id="UP000188174">
    <property type="component" value="Chromosome"/>
</dbReference>
<dbReference type="InterPro" id="IPR021795">
    <property type="entry name" value="DUF3363"/>
</dbReference>
<sequence length="666" mass="74548">MSRDKDDVFRPKPGRIRSLGGTKSKSYLNRVLHQMSAERASGASPKLSTRFTGRRIGRGNDWLNRHRAGHRFAPATRRVVIKSRIVKLAGRSGRGGLGAARAHLRYLQRDGVSREQEPGRLYDANSNEADGRAFLKRSEDDRHQFRFIVSPEDAVELEDLKPFVRDLMRSMEQDLGTKLDWVAVDHFNTAQPHSHILLRGRDDQGKDLIIARDYIGHGMRRRASELLTLELGPQTEQEFRQKLARQVGQDRFTDLDRRLLRQAGNGLLDVGASKASANERSWQTLKAGRLRVLEQRGLANEVAPGQWQLSAKLEATLRRAGERGDIIKTMHRGLKAAGLDAGASDYAIFDPGDPRSRTVTGQVIDRGLHDELNEGHYILVDGADGRVHHVALDPRQDMEDLPLGAVVAVEPVGQGIKEADRIIADLARQNGGIYAPEVSRSNPGEVSEEVVKTHIRRLEALRRQGIVQRNADGSWKIPDDFEERITGLAMNETRFPARATALSYLSLEAQVGADGATWLDRQLLDAKPLQLRGGRFGSRANSAIQRRQEHLIEQGLAERKAGRIRFRRNLLQFLRQRELSAVGAKLSNETGLTFVETPDGERAEGVYKRSVKLASGRFAILEKSKEFNLVPWRPVLERQRGKLVSGRLRGASMSFDFSRKRGMGIG</sequence>
<evidence type="ECO:0000256" key="1">
    <source>
        <dbReference type="SAM" id="MobiDB-lite"/>
    </source>
</evidence>
<reference evidence="2 3" key="1">
    <citation type="submission" date="2017-02" db="EMBL/GenBank/DDBJ databases">
        <authorList>
            <person name="Jeong S."/>
        </authorList>
    </citation>
    <scope>NUCLEOTIDE SEQUENCE [LARGE SCALE GENOMIC DNA]</scope>
    <source>
        <strain evidence="2 3">RMAR6-6</strain>
    </source>
</reference>
<accession>A0ABN4X0Z1</accession>
<organism evidence="2 3">
    <name type="scientific">Roseibium algicola</name>
    <dbReference type="NCBI Taxonomy" id="2857014"/>
    <lineage>
        <taxon>Bacteria</taxon>
        <taxon>Pseudomonadati</taxon>
        <taxon>Pseudomonadota</taxon>
        <taxon>Alphaproteobacteria</taxon>
        <taxon>Hyphomicrobiales</taxon>
        <taxon>Stappiaceae</taxon>
        <taxon>Roseibium</taxon>
    </lineage>
</organism>
<dbReference type="RefSeq" id="WP_077292076.1">
    <property type="nucleotide sequence ID" value="NZ_CP019630.1"/>
</dbReference>
<name>A0ABN4X0Z1_9HYPH</name>
<dbReference type="EMBL" id="CP019630">
    <property type="protein sequence ID" value="AQQ05401.1"/>
    <property type="molecule type" value="Genomic_DNA"/>
</dbReference>
<feature type="region of interest" description="Disordered" evidence="1">
    <location>
        <begin position="1"/>
        <end position="21"/>
    </location>
</feature>
<evidence type="ECO:0000313" key="2">
    <source>
        <dbReference type="EMBL" id="AQQ05401.1"/>
    </source>
</evidence>